<gene>
    <name evidence="5" type="ORF">HEB29_004579</name>
    <name evidence="4" type="ORF">Sfulv_48570</name>
</gene>
<protein>
    <recommendedName>
        <fullName evidence="3">DUF4349 domain-containing protein</fullName>
    </recommendedName>
</protein>
<evidence type="ECO:0000313" key="7">
    <source>
        <dbReference type="Proteomes" id="UP000530403"/>
    </source>
</evidence>
<feature type="region of interest" description="Disordered" evidence="1">
    <location>
        <begin position="49"/>
        <end position="98"/>
    </location>
</feature>
<evidence type="ECO:0000313" key="6">
    <source>
        <dbReference type="Proteomes" id="UP000498980"/>
    </source>
</evidence>
<reference evidence="5 7" key="2">
    <citation type="submission" date="2020-07" db="EMBL/GenBank/DDBJ databases">
        <title>Sequencing the genomes of 1000 actinobacteria strains.</title>
        <authorList>
            <person name="Klenk H.-P."/>
        </authorList>
    </citation>
    <scope>NUCLEOTIDE SEQUENCE [LARGE SCALE GENOMIC DNA]</scope>
    <source>
        <strain evidence="5 7">DSM 41455</strain>
    </source>
</reference>
<accession>A0A7J0CEC0</accession>
<keyword evidence="2" id="KW-1133">Transmembrane helix</keyword>
<feature type="domain" description="DUF4349" evidence="3">
    <location>
        <begin position="100"/>
        <end position="308"/>
    </location>
</feature>
<dbReference type="EMBL" id="JACCCF010000001">
    <property type="protein sequence ID" value="NYE43568.1"/>
    <property type="molecule type" value="Genomic_DNA"/>
</dbReference>
<evidence type="ECO:0000313" key="5">
    <source>
        <dbReference type="EMBL" id="NYE43568.1"/>
    </source>
</evidence>
<feature type="region of interest" description="Disordered" evidence="1">
    <location>
        <begin position="317"/>
        <end position="338"/>
    </location>
</feature>
<comment type="caution">
    <text evidence="4">The sequence shown here is derived from an EMBL/GenBank/DDBJ whole genome shotgun (WGS) entry which is preliminary data.</text>
</comment>
<keyword evidence="6" id="KW-1185">Reference proteome</keyword>
<dbReference type="Proteomes" id="UP000530403">
    <property type="component" value="Unassembled WGS sequence"/>
</dbReference>
<evidence type="ECO:0000313" key="4">
    <source>
        <dbReference type="EMBL" id="GFN00047.1"/>
    </source>
</evidence>
<keyword evidence="2" id="KW-0812">Transmembrane</keyword>
<feature type="transmembrane region" description="Helical" evidence="2">
    <location>
        <begin position="286"/>
        <end position="308"/>
    </location>
</feature>
<dbReference type="InterPro" id="IPR025645">
    <property type="entry name" value="DUF4349"/>
</dbReference>
<reference evidence="4 6" key="1">
    <citation type="submission" date="2020-05" db="EMBL/GenBank/DDBJ databases">
        <title>Whole genome shotgun sequence of Streptomyces fulvorobeus NBRC 15897.</title>
        <authorList>
            <person name="Komaki H."/>
            <person name="Tamura T."/>
        </authorList>
    </citation>
    <scope>NUCLEOTIDE SEQUENCE [LARGE SCALE GENOMIC DNA]</scope>
    <source>
        <strain evidence="4 6">NBRC 15897</strain>
    </source>
</reference>
<dbReference type="RefSeq" id="WP_173316435.1">
    <property type="nucleotide sequence ID" value="NZ_BAAAUE010000013.1"/>
</dbReference>
<dbReference type="EMBL" id="BLWC01000001">
    <property type="protein sequence ID" value="GFN00047.1"/>
    <property type="molecule type" value="Genomic_DNA"/>
</dbReference>
<organism evidence="4 6">
    <name type="scientific">Streptomyces fulvorobeus</name>
    <dbReference type="NCBI Taxonomy" id="284028"/>
    <lineage>
        <taxon>Bacteria</taxon>
        <taxon>Bacillati</taxon>
        <taxon>Actinomycetota</taxon>
        <taxon>Actinomycetes</taxon>
        <taxon>Kitasatosporales</taxon>
        <taxon>Streptomycetaceae</taxon>
        <taxon>Streptomyces</taxon>
    </lineage>
</organism>
<evidence type="ECO:0000256" key="1">
    <source>
        <dbReference type="SAM" id="MobiDB-lite"/>
    </source>
</evidence>
<dbReference type="Proteomes" id="UP000498980">
    <property type="component" value="Unassembled WGS sequence"/>
</dbReference>
<evidence type="ECO:0000256" key="2">
    <source>
        <dbReference type="SAM" id="Phobius"/>
    </source>
</evidence>
<keyword evidence="2" id="KW-0472">Membrane</keyword>
<feature type="compositionally biased region" description="Low complexity" evidence="1">
    <location>
        <begin position="87"/>
        <end position="98"/>
    </location>
</feature>
<name>A0A7J0CEC0_9ACTN</name>
<dbReference type="AlphaFoldDB" id="A0A7J0CEC0"/>
<sequence length="338" mass="34631">MDTQAHLERPLAPARPVRRGRRTGHTTAALVAGMLATLLALGGCGSPDTKDAGTGSDGSRAQADSKAGPGAGAEKPAGGRSADDSRGAPGAGEPKAAGTHVIRTSTLFVEVRSVPRAVAAARALAEGAGGLVANESTERVDDEHTSSHLVLRVPEDRYQDVLRSLAGSGKLLSRTSNAKDVTDQVVDVDSRIATQKASVARVRKLMDQAEELSDVVTLEGELSSRQGALESLLAQQAGLRDRTTLATITLDLIEPDSPAAKAGDGEPGFMDALGGGWDAFVTMLRWIAMALGASAPFLAAAAIVLLVLRRLRRRGRAAPAVPATPATPAAAPQAPSGG</sequence>
<proteinExistence type="predicted"/>
<evidence type="ECO:0000259" key="3">
    <source>
        <dbReference type="Pfam" id="PF14257"/>
    </source>
</evidence>
<feature type="region of interest" description="Disordered" evidence="1">
    <location>
        <begin position="1"/>
        <end position="24"/>
    </location>
</feature>
<feature type="compositionally biased region" description="Low complexity" evidence="1">
    <location>
        <begin position="66"/>
        <end position="79"/>
    </location>
</feature>
<dbReference type="Pfam" id="PF14257">
    <property type="entry name" value="DUF4349"/>
    <property type="match status" value="1"/>
</dbReference>